<evidence type="ECO:0000256" key="13">
    <source>
        <dbReference type="RuleBase" id="RU003848"/>
    </source>
</evidence>
<comment type="subcellular location">
    <subcellularLocation>
        <location evidence="12">Cell membrane</location>
        <topology evidence="12">Single-pass membrane protein</topology>
    </subcellularLocation>
    <subcellularLocation>
        <location evidence="11">Endomembrane system</location>
        <topology evidence="11">Single-pass membrane protein</topology>
    </subcellularLocation>
</comment>
<dbReference type="GO" id="GO:0005886">
    <property type="term" value="C:plasma membrane"/>
    <property type="evidence" value="ECO:0007669"/>
    <property type="project" value="UniProtKB-SubCell"/>
</dbReference>
<dbReference type="PATRIC" id="fig|743966.3.peg.77"/>
<dbReference type="KEGG" id="mbc:MYB_00400"/>
<sequence>MKTLSQSISELFKGVLPNPYVFAATFLAFIVLFTIVTFLVYKPTKKFLEKKRAFLQEHIDSTIANNLKSSELEKQRNTELQEAQRIKAEIFEKAQQEANQIVEQSVKQAHLTANQIVADGRKSVEQMEANFLARNKKDVLDSAFFITTKFLGSKVEHNEQIQQELINQLEKEMEA</sequence>
<evidence type="ECO:0000256" key="2">
    <source>
        <dbReference type="ARBA" id="ARBA00022448"/>
    </source>
</evidence>
<accession>W5USL0</accession>
<dbReference type="CDD" id="cd06503">
    <property type="entry name" value="ATP-synt_Fo_b"/>
    <property type="match status" value="1"/>
</dbReference>
<evidence type="ECO:0000256" key="7">
    <source>
        <dbReference type="ARBA" id="ARBA00023065"/>
    </source>
</evidence>
<dbReference type="PANTHER" id="PTHR33445:SF1">
    <property type="entry name" value="ATP SYNTHASE SUBUNIT B"/>
    <property type="match status" value="1"/>
</dbReference>
<dbReference type="GO" id="GO:0046961">
    <property type="term" value="F:proton-transporting ATPase activity, rotational mechanism"/>
    <property type="evidence" value="ECO:0007669"/>
    <property type="project" value="TreeGrafter"/>
</dbReference>
<dbReference type="HAMAP" id="MF_01398">
    <property type="entry name" value="ATP_synth_b_bprime"/>
    <property type="match status" value="1"/>
</dbReference>
<keyword evidence="14" id="KW-0175">Coiled coil</keyword>
<reference evidence="15 16" key="1">
    <citation type="journal article" date="2014" name="Genome Announc.">
        <title>Complete Genome Sequence of Mycoplasma bovoculi Strain M165/69T (ATCC 29104).</title>
        <authorList>
            <person name="Calcutt M.J."/>
            <person name="Foecking M.F."/>
        </authorList>
    </citation>
    <scope>NUCLEOTIDE SEQUENCE [LARGE SCALE GENOMIC DNA]</scope>
    <source>
        <strain evidence="15">M165/69</strain>
    </source>
</reference>
<evidence type="ECO:0000256" key="10">
    <source>
        <dbReference type="ARBA" id="ARBA00025198"/>
    </source>
</evidence>
<feature type="coiled-coil region" evidence="14">
    <location>
        <begin position="69"/>
        <end position="100"/>
    </location>
</feature>
<feature type="transmembrane region" description="Helical" evidence="12">
    <location>
        <begin position="20"/>
        <end position="41"/>
    </location>
</feature>
<comment type="function">
    <text evidence="10 12">F(1)F(0) ATP synthase produces ATP from ADP in the presence of a proton or sodium gradient. F-type ATPases consist of two structural domains, F(1) containing the extramembraneous catalytic core and F(0) containing the membrane proton channel, linked together by a central stalk and a peripheral stalk. During catalysis, ATP synthesis in the catalytic domain of F(1) is coupled via a rotary mechanism of the central stalk subunits to proton translocation.</text>
</comment>
<dbReference type="GO" id="GO:0012505">
    <property type="term" value="C:endomembrane system"/>
    <property type="evidence" value="ECO:0007669"/>
    <property type="project" value="UniProtKB-SubCell"/>
</dbReference>
<keyword evidence="5 12" id="KW-0375">Hydrogen ion transport</keyword>
<evidence type="ECO:0000256" key="8">
    <source>
        <dbReference type="ARBA" id="ARBA00023136"/>
    </source>
</evidence>
<evidence type="ECO:0000256" key="14">
    <source>
        <dbReference type="SAM" id="Coils"/>
    </source>
</evidence>
<protein>
    <recommendedName>
        <fullName evidence="12">ATP synthase subunit b</fullName>
    </recommendedName>
    <alternativeName>
        <fullName evidence="12">ATP synthase F(0) sector subunit b</fullName>
    </alternativeName>
    <alternativeName>
        <fullName evidence="12">ATPase subunit I</fullName>
    </alternativeName>
    <alternativeName>
        <fullName evidence="12">F-type ATPase subunit b</fullName>
        <shortName evidence="12">F-ATPase subunit b</shortName>
    </alternativeName>
</protein>
<dbReference type="GO" id="GO:0045259">
    <property type="term" value="C:proton-transporting ATP synthase complex"/>
    <property type="evidence" value="ECO:0007669"/>
    <property type="project" value="UniProtKB-KW"/>
</dbReference>
<dbReference type="eggNOG" id="COG0711">
    <property type="taxonomic scope" value="Bacteria"/>
</dbReference>
<evidence type="ECO:0000256" key="6">
    <source>
        <dbReference type="ARBA" id="ARBA00022989"/>
    </source>
</evidence>
<comment type="subunit">
    <text evidence="12">F-type ATPases have 2 components, F(1) - the catalytic core - and F(0) - the membrane proton channel. F(1) has five subunits: alpha(3), beta(3), gamma(1), delta(1), epsilon(1). F(0) has three main subunits: a(1), b(2) and c(10-14). The alpha and beta chains form an alternating ring which encloses part of the gamma chain. F(1) is attached to F(0) by a central stalk formed by the gamma and epsilon chains, while a peripheral stalk is formed by the delta and b chains.</text>
</comment>
<evidence type="ECO:0000256" key="11">
    <source>
        <dbReference type="ARBA" id="ARBA00037847"/>
    </source>
</evidence>
<name>W5USL0_9BACT</name>
<dbReference type="OrthoDB" id="400556at2"/>
<dbReference type="PANTHER" id="PTHR33445">
    <property type="entry name" value="ATP SYNTHASE SUBUNIT B', CHLOROPLASTIC"/>
    <property type="match status" value="1"/>
</dbReference>
<evidence type="ECO:0000256" key="4">
    <source>
        <dbReference type="ARBA" id="ARBA00022692"/>
    </source>
</evidence>
<dbReference type="Proteomes" id="UP000019229">
    <property type="component" value="Chromosome"/>
</dbReference>
<dbReference type="Pfam" id="PF00430">
    <property type="entry name" value="ATP-synt_B"/>
    <property type="match status" value="1"/>
</dbReference>
<keyword evidence="2 12" id="KW-0813">Transport</keyword>
<dbReference type="InterPro" id="IPR028987">
    <property type="entry name" value="ATP_synth_B-like_membr_sf"/>
</dbReference>
<evidence type="ECO:0000256" key="9">
    <source>
        <dbReference type="ARBA" id="ARBA00023310"/>
    </source>
</evidence>
<comment type="similarity">
    <text evidence="1 12 13">Belongs to the ATPase B chain family.</text>
</comment>
<dbReference type="GO" id="GO:0046933">
    <property type="term" value="F:proton-transporting ATP synthase activity, rotational mechanism"/>
    <property type="evidence" value="ECO:0007669"/>
    <property type="project" value="UniProtKB-UniRule"/>
</dbReference>
<evidence type="ECO:0000256" key="1">
    <source>
        <dbReference type="ARBA" id="ARBA00005513"/>
    </source>
</evidence>
<keyword evidence="12" id="KW-1003">Cell membrane</keyword>
<gene>
    <name evidence="12 15" type="primary">atpF</name>
    <name evidence="15" type="ORF">MYB_00400</name>
</gene>
<proteinExistence type="inferred from homology"/>
<dbReference type="RefSeq" id="WP_022934892.1">
    <property type="nucleotide sequence ID" value="NZ_CP007154.1"/>
</dbReference>
<keyword evidence="7 12" id="KW-0406">Ion transport</keyword>
<dbReference type="InterPro" id="IPR002146">
    <property type="entry name" value="ATP_synth_b/b'su_bac/chlpt"/>
</dbReference>
<evidence type="ECO:0000256" key="12">
    <source>
        <dbReference type="HAMAP-Rule" id="MF_01398"/>
    </source>
</evidence>
<dbReference type="Gene3D" id="1.20.5.620">
    <property type="entry name" value="F1F0 ATP synthase subunit B, membrane domain"/>
    <property type="match status" value="1"/>
</dbReference>
<evidence type="ECO:0000313" key="16">
    <source>
        <dbReference type="Proteomes" id="UP000019229"/>
    </source>
</evidence>
<dbReference type="STRING" id="743966.MYB_00400"/>
<keyword evidence="16" id="KW-1185">Reference proteome</keyword>
<dbReference type="AlphaFoldDB" id="W5USL0"/>
<keyword evidence="6 12" id="KW-1133">Transmembrane helix</keyword>
<evidence type="ECO:0000313" key="15">
    <source>
        <dbReference type="EMBL" id="AHH45091.1"/>
    </source>
</evidence>
<comment type="function">
    <text evidence="12">Component of the F(0) channel, it forms part of the peripheral stalk, linking F(1) to F(0).</text>
</comment>
<keyword evidence="8 12" id="KW-0472">Membrane</keyword>
<keyword evidence="4 12" id="KW-0812">Transmembrane</keyword>
<dbReference type="InterPro" id="IPR050059">
    <property type="entry name" value="ATP_synthase_B_chain"/>
</dbReference>
<organism evidence="15 16">
    <name type="scientific">Mesomycoplasma bovoculi M165/69</name>
    <dbReference type="NCBI Taxonomy" id="743966"/>
    <lineage>
        <taxon>Bacteria</taxon>
        <taxon>Bacillati</taxon>
        <taxon>Mycoplasmatota</taxon>
        <taxon>Mycoplasmoidales</taxon>
        <taxon>Metamycoplasmataceae</taxon>
        <taxon>Mesomycoplasma</taxon>
    </lineage>
</organism>
<dbReference type="SUPFAM" id="SSF81573">
    <property type="entry name" value="F1F0 ATP synthase subunit B, membrane domain"/>
    <property type="match status" value="1"/>
</dbReference>
<keyword evidence="9 12" id="KW-0066">ATP synthesis</keyword>
<keyword evidence="3 12" id="KW-0138">CF(0)</keyword>
<evidence type="ECO:0000256" key="3">
    <source>
        <dbReference type="ARBA" id="ARBA00022547"/>
    </source>
</evidence>
<evidence type="ECO:0000256" key="5">
    <source>
        <dbReference type="ARBA" id="ARBA00022781"/>
    </source>
</evidence>
<dbReference type="EMBL" id="CP007154">
    <property type="protein sequence ID" value="AHH45091.1"/>
    <property type="molecule type" value="Genomic_DNA"/>
</dbReference>
<dbReference type="HOGENOM" id="CLU_079215_4_3_14"/>